<comment type="caution">
    <text evidence="2">The sequence shown here is derived from an EMBL/GenBank/DDBJ whole genome shotgun (WGS) entry which is preliminary data.</text>
</comment>
<accession>A0A8J7JCD9</accession>
<organism evidence="2 3">
    <name type="scientific">Geomesophilobacter sediminis</name>
    <dbReference type="NCBI Taxonomy" id="2798584"/>
    <lineage>
        <taxon>Bacteria</taxon>
        <taxon>Pseudomonadati</taxon>
        <taxon>Thermodesulfobacteriota</taxon>
        <taxon>Desulfuromonadia</taxon>
        <taxon>Geobacterales</taxon>
        <taxon>Geobacteraceae</taxon>
        <taxon>Geomesophilobacter</taxon>
    </lineage>
</organism>
<dbReference type="InterPro" id="IPR001640">
    <property type="entry name" value="Lgt"/>
</dbReference>
<keyword evidence="1" id="KW-1133">Transmembrane helix</keyword>
<feature type="transmembrane region" description="Helical" evidence="1">
    <location>
        <begin position="314"/>
        <end position="332"/>
    </location>
</feature>
<feature type="transmembrane region" description="Helical" evidence="1">
    <location>
        <begin position="273"/>
        <end position="294"/>
    </location>
</feature>
<dbReference type="AlphaFoldDB" id="A0A8J7JCD9"/>
<evidence type="ECO:0000313" key="2">
    <source>
        <dbReference type="EMBL" id="MBJ6724448.1"/>
    </source>
</evidence>
<keyword evidence="1" id="KW-0812">Transmembrane</keyword>
<dbReference type="GO" id="GO:0005886">
    <property type="term" value="C:plasma membrane"/>
    <property type="evidence" value="ECO:0007669"/>
    <property type="project" value="InterPro"/>
</dbReference>
<dbReference type="GO" id="GO:0008961">
    <property type="term" value="F:phosphatidylglycerol-prolipoprotein diacylglyceryl transferase activity"/>
    <property type="evidence" value="ECO:0007669"/>
    <property type="project" value="InterPro"/>
</dbReference>
<keyword evidence="3" id="KW-1185">Reference proteome</keyword>
<dbReference type="Proteomes" id="UP000636888">
    <property type="component" value="Unassembled WGS sequence"/>
</dbReference>
<dbReference type="RefSeq" id="WP_199383298.1">
    <property type="nucleotide sequence ID" value="NZ_JAEMHM010000005.1"/>
</dbReference>
<gene>
    <name evidence="2" type="ORF">JFN93_07000</name>
</gene>
<dbReference type="GO" id="GO:0042158">
    <property type="term" value="P:lipoprotein biosynthetic process"/>
    <property type="evidence" value="ECO:0007669"/>
    <property type="project" value="InterPro"/>
</dbReference>
<dbReference type="Pfam" id="PF01790">
    <property type="entry name" value="LGT"/>
    <property type="match status" value="1"/>
</dbReference>
<evidence type="ECO:0000313" key="3">
    <source>
        <dbReference type="Proteomes" id="UP000636888"/>
    </source>
</evidence>
<feature type="transmembrane region" description="Helical" evidence="1">
    <location>
        <begin position="111"/>
        <end position="129"/>
    </location>
</feature>
<keyword evidence="2" id="KW-0808">Transferase</keyword>
<sequence length="349" mass="36939">MLQTAFLVTLGALSLGYLFWGWKTLPNEGWQIAAAVPLRKGSDGRWAGVNLTWYGILTANAYAIAVSLALVLMGAAGISLRAVTALVFLLLGCCVPASRLVAQLVEGKANTFTVGGAVFVGTILAPWIVELVNLIPLGDHGAPVPVLPALAAFAIAYAFGEGMGRLACVSFGCCYGKPLSACHPMVARVASPVALVFTGKTKKIAYASGLDGVKVLPVQGMTYLLYTITGVVATWFFLSGWYGAAYLTALGVTQGWRVISEFFRSDYRGGRKISVYQVMGLVGIGYGGWVAVHFGDQGVLPELGSGLSGLWDPTTFLLLQGIWIAIFLYTGLSRVTGSTMSFHVHAEKI</sequence>
<name>A0A8J7JCD9_9BACT</name>
<feature type="transmembrane region" description="Helical" evidence="1">
    <location>
        <begin position="223"/>
        <end position="252"/>
    </location>
</feature>
<protein>
    <submittedName>
        <fullName evidence="2">Prolipoprotein diacylglyceryl transferase</fullName>
    </submittedName>
</protein>
<feature type="transmembrane region" description="Helical" evidence="1">
    <location>
        <begin position="141"/>
        <end position="160"/>
    </location>
</feature>
<dbReference type="EMBL" id="JAEMHM010000005">
    <property type="protein sequence ID" value="MBJ6724448.1"/>
    <property type="molecule type" value="Genomic_DNA"/>
</dbReference>
<feature type="transmembrane region" description="Helical" evidence="1">
    <location>
        <begin position="51"/>
        <end position="73"/>
    </location>
</feature>
<feature type="transmembrane region" description="Helical" evidence="1">
    <location>
        <begin position="85"/>
        <end position="105"/>
    </location>
</feature>
<proteinExistence type="predicted"/>
<keyword evidence="1" id="KW-0472">Membrane</keyword>
<reference evidence="2" key="1">
    <citation type="submission" date="2020-12" db="EMBL/GenBank/DDBJ databases">
        <title>Geomonas sp. Red875, isolated from river sediment.</title>
        <authorList>
            <person name="Xu Z."/>
            <person name="Zhang Z."/>
            <person name="Masuda Y."/>
            <person name="Itoh H."/>
            <person name="Senoo K."/>
        </authorList>
    </citation>
    <scope>NUCLEOTIDE SEQUENCE</scope>
    <source>
        <strain evidence="2">Red875</strain>
    </source>
</reference>
<evidence type="ECO:0000256" key="1">
    <source>
        <dbReference type="SAM" id="Phobius"/>
    </source>
</evidence>